<proteinExistence type="predicted"/>
<evidence type="ECO:0000313" key="1">
    <source>
        <dbReference type="EMBL" id="MDP1418482.1"/>
    </source>
</evidence>
<dbReference type="AlphaFoldDB" id="A0AA90P6A1"/>
<evidence type="ECO:0000313" key="2">
    <source>
        <dbReference type="Proteomes" id="UP001178277"/>
    </source>
</evidence>
<comment type="caution">
    <text evidence="1">The sequence shown here is derived from an EMBL/GenBank/DDBJ whole genome shotgun (WGS) entry which is preliminary data.</text>
</comment>
<accession>A0AA90P6A1</accession>
<reference evidence="1" key="1">
    <citation type="submission" date="2023-07" db="EMBL/GenBank/DDBJ databases">
        <title>Murine gut Bacillus species.</title>
        <authorList>
            <person name="Gutman E."/>
            <person name="Hashuel R."/>
            <person name="Litvak Y."/>
        </authorList>
    </citation>
    <scope>NUCLEOTIDE SEQUENCE</scope>
    <source>
        <strain evidence="1">RU283</strain>
    </source>
</reference>
<dbReference type="RefSeq" id="WP_305159844.1">
    <property type="nucleotide sequence ID" value="NZ_JAUUTP010000007.1"/>
</dbReference>
<name>A0AA90P6A1_9BACI</name>
<protein>
    <submittedName>
        <fullName evidence="1">Uncharacterized protein</fullName>
    </submittedName>
</protein>
<organism evidence="1 2">
    <name type="scientific">Peribacillus simplex</name>
    <dbReference type="NCBI Taxonomy" id="1478"/>
    <lineage>
        <taxon>Bacteria</taxon>
        <taxon>Bacillati</taxon>
        <taxon>Bacillota</taxon>
        <taxon>Bacilli</taxon>
        <taxon>Bacillales</taxon>
        <taxon>Bacillaceae</taxon>
        <taxon>Peribacillus</taxon>
    </lineage>
</organism>
<gene>
    <name evidence="1" type="ORF">Q8G35_08655</name>
</gene>
<dbReference type="EMBL" id="JAUUTP010000007">
    <property type="protein sequence ID" value="MDP1418482.1"/>
    <property type="molecule type" value="Genomic_DNA"/>
</dbReference>
<sequence>MTTATSKQAIVMGNVEKSAMEMKGQVEKLNRTPAFTLTFYSRKPDLVSCFFAGKKDGHPLSFHNFVTQ</sequence>
<dbReference type="Proteomes" id="UP001178277">
    <property type="component" value="Unassembled WGS sequence"/>
</dbReference>